<sequence length="313" mass="34872">MSVVYVVGAHIPAGGAYMAYHLGLLLNRHFGRPVVSVDPRRIDEDDVFEREAALPRIGIEEMLARAGTADILICNPSFSHFGLGLRFPGRTLSYLQGFNTYPLLDVHFERYVCVSRFVADYVRGLYAIDAKVIPAFVEAPPEPPPPWRERPARRALVHTKGATLLHRAVEDEVMRRLRSRCPDVSFEPLLAQGRVAHDALMRRLGQHRYLITLAPAEGFGLVPLEAMSLSVAVAGFDGFGGREFMVPGANCLVTRYGDIDGVVERARRMLLDDALAASLAHDGVGTASRYTRAAFERRWIDEFAEFLDERPRA</sequence>
<dbReference type="Gene3D" id="3.40.50.2000">
    <property type="entry name" value="Glycogen Phosphorylase B"/>
    <property type="match status" value="1"/>
</dbReference>
<gene>
    <name evidence="2" type="ORF">PQJ73_01400</name>
</gene>
<comment type="caution">
    <text evidence="2">The sequence shown here is derived from an EMBL/GenBank/DDBJ whole genome shotgun (WGS) entry which is preliminary data.</text>
</comment>
<accession>A0ABT5J5K8</accession>
<evidence type="ECO:0000259" key="1">
    <source>
        <dbReference type="Pfam" id="PF00534"/>
    </source>
</evidence>
<proteinExistence type="predicted"/>
<dbReference type="Pfam" id="PF00534">
    <property type="entry name" value="Glycos_transf_1"/>
    <property type="match status" value="1"/>
</dbReference>
<dbReference type="RefSeq" id="WP_272775169.1">
    <property type="nucleotide sequence ID" value="NZ_JAQQLI010000001.1"/>
</dbReference>
<organism evidence="2 3">
    <name type="scientific">Rhodoplanes tepidamans</name>
    <name type="common">Rhodoplanes cryptolactis</name>
    <dbReference type="NCBI Taxonomy" id="200616"/>
    <lineage>
        <taxon>Bacteria</taxon>
        <taxon>Pseudomonadati</taxon>
        <taxon>Pseudomonadota</taxon>
        <taxon>Alphaproteobacteria</taxon>
        <taxon>Hyphomicrobiales</taxon>
        <taxon>Nitrobacteraceae</taxon>
        <taxon>Rhodoplanes</taxon>
    </lineage>
</organism>
<keyword evidence="2" id="KW-0328">Glycosyltransferase</keyword>
<evidence type="ECO:0000313" key="3">
    <source>
        <dbReference type="Proteomes" id="UP001165652"/>
    </source>
</evidence>
<dbReference type="GO" id="GO:0016757">
    <property type="term" value="F:glycosyltransferase activity"/>
    <property type="evidence" value="ECO:0007669"/>
    <property type="project" value="UniProtKB-KW"/>
</dbReference>
<dbReference type="EC" id="2.4.-.-" evidence="2"/>
<dbReference type="EMBL" id="JAQQLI010000001">
    <property type="protein sequence ID" value="MDC7784325.1"/>
    <property type="molecule type" value="Genomic_DNA"/>
</dbReference>
<reference evidence="2" key="1">
    <citation type="journal article" date="2023" name="Microbiol Resour">
        <title>Genome Sequences of Rhodoplanes serenus and Two Thermotolerant Strains, Rhodoplanes tepidamans and 'Rhodoplanes cryptolactis,' Further Refine the Genus.</title>
        <authorList>
            <person name="Rayyan A.A."/>
            <person name="Kyndt J.A."/>
        </authorList>
    </citation>
    <scope>NUCLEOTIDE SEQUENCE</scope>
    <source>
        <strain evidence="2">DSM 9987</strain>
    </source>
</reference>
<name>A0ABT5J5K8_RHOTP</name>
<protein>
    <submittedName>
        <fullName evidence="2">Glycosyltransferase</fullName>
        <ecNumber evidence="2">2.4.-.-</ecNumber>
    </submittedName>
</protein>
<feature type="domain" description="Glycosyl transferase family 1" evidence="1">
    <location>
        <begin position="193"/>
        <end position="279"/>
    </location>
</feature>
<dbReference type="SUPFAM" id="SSF53756">
    <property type="entry name" value="UDP-Glycosyltransferase/glycogen phosphorylase"/>
    <property type="match status" value="1"/>
</dbReference>
<dbReference type="Proteomes" id="UP001165652">
    <property type="component" value="Unassembled WGS sequence"/>
</dbReference>
<reference evidence="2" key="2">
    <citation type="submission" date="2023-02" db="EMBL/GenBank/DDBJ databases">
        <authorList>
            <person name="Rayyan A."/>
            <person name="Meyer T."/>
            <person name="Kyndt J.A."/>
        </authorList>
    </citation>
    <scope>NUCLEOTIDE SEQUENCE</scope>
    <source>
        <strain evidence="2">DSM 9987</strain>
    </source>
</reference>
<keyword evidence="2" id="KW-0808">Transferase</keyword>
<dbReference type="InterPro" id="IPR001296">
    <property type="entry name" value="Glyco_trans_1"/>
</dbReference>
<evidence type="ECO:0000313" key="2">
    <source>
        <dbReference type="EMBL" id="MDC7784325.1"/>
    </source>
</evidence>
<keyword evidence="3" id="KW-1185">Reference proteome</keyword>